<proteinExistence type="predicted"/>
<comment type="caution">
    <text evidence="1">The sequence shown here is derived from an EMBL/GenBank/DDBJ whole genome shotgun (WGS) entry which is preliminary data.</text>
</comment>
<accession>A0ABQ5BHB8</accession>
<name>A0ABQ5BHB8_9ASTR</name>
<sequence length="582" mass="63329">MPGSSCASFPREPGRVSTLYSECGVCCGVGLGYGEGLGCCDRTVGGEEVFAIPCERLVFFVCWDFVLVLFGHIWNYVCGCWARCDGEFHPPTPTSTFLVSSCVDWCLAEGSLGWVDIGVRGVQYALVGLVGCVWGDSLGGHGGWMGRGGRGKREDGGKTRGLRGGVGIKEGAGGGWRGRAGRAKARRVGARLGMGGGKAVKGKGEGEVGVFWRVNSDIGGGAVWWGEGGCWWGGVSGGVKATVRLRPFLSFSRSLSSGLMSFLFFSSALLSSEGTHLSFSSSSLLLLSLLVSPLCKAHCAYGKYFEAMVNGPDQRELQLFSLRAEENFQILRFKENGELASPRFENVVFDLCRQCILLEFSLGPVSLCASNSMADDCLSIYKLVRGNCAHPLGLFLYALVRIGPHVGDFKLLLTFPTFLISPLFDSNDDFTSSDDESLSDEDVPMENFKIYSNPLFDDEEIISPKIDPHYFNADLQVKSLIFDPILQGIEKADFDLEEEIRLVENLLYDNSSPRSSEELNLEIADTIIESPSPSPIPVMDSDSLMEEIDLFLATNDSTALGLEMTSMDSKRDISFFEELLNN</sequence>
<keyword evidence="2" id="KW-1185">Reference proteome</keyword>
<gene>
    <name evidence="1" type="ORF">Tco_0861237</name>
</gene>
<evidence type="ECO:0000313" key="2">
    <source>
        <dbReference type="Proteomes" id="UP001151760"/>
    </source>
</evidence>
<reference evidence="1" key="1">
    <citation type="journal article" date="2022" name="Int. J. Mol. Sci.">
        <title>Draft Genome of Tanacetum Coccineum: Genomic Comparison of Closely Related Tanacetum-Family Plants.</title>
        <authorList>
            <person name="Yamashiro T."/>
            <person name="Shiraishi A."/>
            <person name="Nakayama K."/>
            <person name="Satake H."/>
        </authorList>
    </citation>
    <scope>NUCLEOTIDE SEQUENCE</scope>
</reference>
<evidence type="ECO:0000313" key="1">
    <source>
        <dbReference type="EMBL" id="GJT14195.1"/>
    </source>
</evidence>
<reference evidence="1" key="2">
    <citation type="submission" date="2022-01" db="EMBL/GenBank/DDBJ databases">
        <authorList>
            <person name="Yamashiro T."/>
            <person name="Shiraishi A."/>
            <person name="Satake H."/>
            <person name="Nakayama K."/>
        </authorList>
    </citation>
    <scope>NUCLEOTIDE SEQUENCE</scope>
</reference>
<organism evidence="1 2">
    <name type="scientific">Tanacetum coccineum</name>
    <dbReference type="NCBI Taxonomy" id="301880"/>
    <lineage>
        <taxon>Eukaryota</taxon>
        <taxon>Viridiplantae</taxon>
        <taxon>Streptophyta</taxon>
        <taxon>Embryophyta</taxon>
        <taxon>Tracheophyta</taxon>
        <taxon>Spermatophyta</taxon>
        <taxon>Magnoliopsida</taxon>
        <taxon>eudicotyledons</taxon>
        <taxon>Gunneridae</taxon>
        <taxon>Pentapetalae</taxon>
        <taxon>asterids</taxon>
        <taxon>campanulids</taxon>
        <taxon>Asterales</taxon>
        <taxon>Asteraceae</taxon>
        <taxon>Asteroideae</taxon>
        <taxon>Anthemideae</taxon>
        <taxon>Anthemidinae</taxon>
        <taxon>Tanacetum</taxon>
    </lineage>
</organism>
<dbReference type="EMBL" id="BQNB010013293">
    <property type="protein sequence ID" value="GJT14195.1"/>
    <property type="molecule type" value="Genomic_DNA"/>
</dbReference>
<dbReference type="Proteomes" id="UP001151760">
    <property type="component" value="Unassembled WGS sequence"/>
</dbReference>
<protein>
    <submittedName>
        <fullName evidence="1">Uncharacterized protein</fullName>
    </submittedName>
</protein>